<evidence type="ECO:0000256" key="1">
    <source>
        <dbReference type="ARBA" id="ARBA00001946"/>
    </source>
</evidence>
<feature type="site" description="Increases nucleophilicity of active site Cys" evidence="7">
    <location>
        <position position="444"/>
    </location>
</feature>
<dbReference type="NCBIfam" id="TIGR00379">
    <property type="entry name" value="cobB"/>
    <property type="match status" value="1"/>
</dbReference>
<sequence>MKNQFVIAATHSGCGKTTITLGLLKALIDRGYDVQSFKCGPDFLDPILHEYVTNRPSNNLDTWMLDEVSNRKIFHKYASNCDISIIEGVMGTFDGSEGVGQKGSTADLAKLLSLPVLLVVDAQGMAGSIVPYIAGFLQWDSGIRYCGILLNRVGSESHGNLLKGLIEENLNVPVIGFLPKNPDITLPSRHLGLRTDYNVDVWSETIQLIANFIEKHVNIEELLQYTAVPQNSNTIQEELVTETIQYSINRLIKTEESHSDEKITIGIAKDEAFKFYYHENLELLKSSQINLVEFSPLNDWTLPDVDAIYIGGGYPEVYKEQLAHNAGFIKNLRDKINDGMPVFAECGGYMYLAEAIDGVPMVGVVPGKITMESRFQALGYVEALTASEGFMMQGIPIRGHEFHYSKLTSEIPADQQKPAFQYLGRKAGKISGYHSNHIFASYVHVHFLSNIDFVSSFVNAAYLYRNQLKQRQNSIENQLNIQVHTGNGKGKTTAAIGNVIARLPNKAGIVQFLKGSRDTGEKIVFYHLEQVDLFTCGTGKFIRNSNPTQDDYREAENGLLKANEFVKNPSYKTIVLDEISHTINKGLISITDILELIRLKSPETLLILTGRDMPNELMEVADCVMHYRQEKHPYEKNIQARRGIEY</sequence>
<dbReference type="OrthoDB" id="9764035at2"/>
<dbReference type="Pfam" id="PF07685">
    <property type="entry name" value="GATase_3"/>
    <property type="match status" value="1"/>
</dbReference>
<dbReference type="GO" id="GO:0042242">
    <property type="term" value="F:cobyrinic acid a,c-diamide synthase activity"/>
    <property type="evidence" value="ECO:0007669"/>
    <property type="project" value="UniProtKB-UniRule"/>
</dbReference>
<evidence type="ECO:0000256" key="6">
    <source>
        <dbReference type="ARBA" id="ARBA00022962"/>
    </source>
</evidence>
<dbReference type="InterPro" id="IPR029062">
    <property type="entry name" value="Class_I_gatase-like"/>
</dbReference>
<dbReference type="RefSeq" id="WP_069702861.1">
    <property type="nucleotide sequence ID" value="NZ_MJAT01000036.1"/>
</dbReference>
<dbReference type="STRING" id="1390249.BHU72_07975"/>
<evidence type="ECO:0000313" key="11">
    <source>
        <dbReference type="Proteomes" id="UP000095255"/>
    </source>
</evidence>
<evidence type="ECO:0000256" key="4">
    <source>
        <dbReference type="ARBA" id="ARBA00022840"/>
    </source>
</evidence>
<dbReference type="GO" id="GO:0008817">
    <property type="term" value="F:corrinoid adenosyltransferase activity"/>
    <property type="evidence" value="ECO:0007669"/>
    <property type="project" value="InterPro"/>
</dbReference>
<comment type="pathway">
    <text evidence="7">Cofactor biosynthesis; adenosylcobalamin biosynthesis; cob(II)yrinate a,c-diamide from sirohydrochlorin (anaerobic route): step 10/10.</text>
</comment>
<dbReference type="InterPro" id="IPR011698">
    <property type="entry name" value="GATase_3"/>
</dbReference>
<keyword evidence="6 7" id="KW-0315">Glutamine amidotransferase</keyword>
<evidence type="ECO:0000259" key="8">
    <source>
        <dbReference type="Pfam" id="PF01656"/>
    </source>
</evidence>
<feature type="active site" description="Nucleophile" evidence="7">
    <location>
        <position position="346"/>
    </location>
</feature>
<comment type="cofactor">
    <cofactor evidence="1 7">
        <name>Mg(2+)</name>
        <dbReference type="ChEBI" id="CHEBI:18420"/>
    </cofactor>
</comment>
<evidence type="ECO:0000313" key="10">
    <source>
        <dbReference type="EMBL" id="OEH84762.1"/>
    </source>
</evidence>
<dbReference type="Pfam" id="PF01656">
    <property type="entry name" value="CbiA"/>
    <property type="match status" value="1"/>
</dbReference>
<dbReference type="Gene3D" id="3.40.50.300">
    <property type="entry name" value="P-loop containing nucleotide triphosphate hydrolases"/>
    <property type="match status" value="3"/>
</dbReference>
<keyword evidence="2 7" id="KW-0436">Ligase</keyword>
<dbReference type="EMBL" id="MJAT01000036">
    <property type="protein sequence ID" value="OEH84762.1"/>
    <property type="molecule type" value="Genomic_DNA"/>
</dbReference>
<comment type="function">
    <text evidence="7">Catalyzes the ATP-dependent amidation of the two carboxylate groups at positions a and c of cobyrinate, using either L-glutamine or ammonia as the nitrogen source.</text>
</comment>
<dbReference type="Proteomes" id="UP000095255">
    <property type="component" value="Unassembled WGS sequence"/>
</dbReference>
<comment type="caution">
    <text evidence="10">The sequence shown here is derived from an EMBL/GenBank/DDBJ whole genome shotgun (WGS) entry which is preliminary data.</text>
</comment>
<dbReference type="InterPro" id="IPR004484">
    <property type="entry name" value="CbiA/CobB_synth"/>
</dbReference>
<proteinExistence type="inferred from homology"/>
<dbReference type="InterPro" id="IPR003724">
    <property type="entry name" value="CblAdoTrfase_CobA"/>
</dbReference>
<dbReference type="UniPathway" id="UPA00148">
    <property type="reaction ID" value="UER00231"/>
</dbReference>
<dbReference type="PANTHER" id="PTHR43873:SF1">
    <property type="entry name" value="COBYRINATE A,C-DIAMIDE SYNTHASE"/>
    <property type="match status" value="1"/>
</dbReference>
<keyword evidence="7" id="KW-0169">Cobalamin biosynthesis</keyword>
<dbReference type="EC" id="6.3.5.11" evidence="7"/>
<dbReference type="PANTHER" id="PTHR43873">
    <property type="entry name" value="COBYRINATE A,C-DIAMIDE SYNTHASE"/>
    <property type="match status" value="1"/>
</dbReference>
<comment type="catalytic activity">
    <reaction evidence="7">
        <text>cob(II)yrinate + 2 L-glutamine + 2 ATP + 2 H2O = cob(II)yrinate a,c diamide + 2 L-glutamate + 2 ADP + 2 phosphate + 2 H(+)</text>
        <dbReference type="Rhea" id="RHEA:26289"/>
        <dbReference type="ChEBI" id="CHEBI:15377"/>
        <dbReference type="ChEBI" id="CHEBI:15378"/>
        <dbReference type="ChEBI" id="CHEBI:29985"/>
        <dbReference type="ChEBI" id="CHEBI:30616"/>
        <dbReference type="ChEBI" id="CHEBI:43474"/>
        <dbReference type="ChEBI" id="CHEBI:58359"/>
        <dbReference type="ChEBI" id="CHEBI:58537"/>
        <dbReference type="ChEBI" id="CHEBI:58894"/>
        <dbReference type="ChEBI" id="CHEBI:456216"/>
        <dbReference type="EC" id="6.3.5.11"/>
    </reaction>
</comment>
<accession>A0A1E5L3Q0</accession>
<dbReference type="InterPro" id="IPR002586">
    <property type="entry name" value="CobQ/CobB/MinD/ParA_Nub-bd_dom"/>
</dbReference>
<dbReference type="NCBIfam" id="NF002204">
    <property type="entry name" value="PRK01077.1"/>
    <property type="match status" value="1"/>
</dbReference>
<dbReference type="InterPro" id="IPR027417">
    <property type="entry name" value="P-loop_NTPase"/>
</dbReference>
<dbReference type="SUPFAM" id="SSF52317">
    <property type="entry name" value="Class I glutamine amidotransferase-like"/>
    <property type="match status" value="1"/>
</dbReference>
<feature type="domain" description="CobQ/CobB/MinD/ParA nucleotide binding" evidence="8">
    <location>
        <begin position="6"/>
        <end position="191"/>
    </location>
</feature>
<gene>
    <name evidence="7" type="primary">cbiA</name>
    <name evidence="10" type="ORF">BHU72_07975</name>
</gene>
<evidence type="ECO:0000256" key="2">
    <source>
        <dbReference type="ARBA" id="ARBA00022598"/>
    </source>
</evidence>
<keyword evidence="11" id="KW-1185">Reference proteome</keyword>
<reference evidence="10 11" key="1">
    <citation type="submission" date="2016-09" db="EMBL/GenBank/DDBJ databases">
        <title>Desulfuribacillus arsenicus sp. nov., an obligately anaerobic, dissimilatory arsenic- and antimonate-reducing bacterium isolated from anoxic sediments.</title>
        <authorList>
            <person name="Abin C.A."/>
            <person name="Hollibaugh J.T."/>
        </authorList>
    </citation>
    <scope>NUCLEOTIDE SEQUENCE [LARGE SCALE GENOMIC DNA]</scope>
    <source>
        <strain evidence="10 11">MLFW-2</strain>
    </source>
</reference>
<protein>
    <recommendedName>
        <fullName evidence="7">Cobyrinate a,c-diamide synthase</fullName>
        <ecNumber evidence="7">6.3.5.11</ecNumber>
    </recommendedName>
    <alternativeName>
        <fullName evidence="7">Cobyrinic acid a,c-diamide synthetase</fullName>
    </alternativeName>
</protein>
<evidence type="ECO:0000256" key="7">
    <source>
        <dbReference type="HAMAP-Rule" id="MF_00027"/>
    </source>
</evidence>
<dbReference type="CDD" id="cd05388">
    <property type="entry name" value="CobB_N"/>
    <property type="match status" value="1"/>
</dbReference>
<dbReference type="GO" id="GO:0005524">
    <property type="term" value="F:ATP binding"/>
    <property type="evidence" value="ECO:0007669"/>
    <property type="project" value="UniProtKB-UniRule"/>
</dbReference>
<dbReference type="HAMAP" id="MF_00027">
    <property type="entry name" value="CobB_CbiA"/>
    <property type="match status" value="1"/>
</dbReference>
<dbReference type="PROSITE" id="PS51274">
    <property type="entry name" value="GATASE_COBBQ"/>
    <property type="match status" value="1"/>
</dbReference>
<keyword evidence="5 7" id="KW-0460">Magnesium</keyword>
<dbReference type="SUPFAM" id="SSF52540">
    <property type="entry name" value="P-loop containing nucleoside triphosphate hydrolases"/>
    <property type="match status" value="2"/>
</dbReference>
<dbReference type="Gene3D" id="3.40.50.880">
    <property type="match status" value="1"/>
</dbReference>
<feature type="domain" description="CobB/CobQ-like glutamine amidotransferase" evidence="9">
    <location>
        <begin position="264"/>
        <end position="449"/>
    </location>
</feature>
<comment type="similarity">
    <text evidence="7">Belongs to the CobB/CbiA family.</text>
</comment>
<evidence type="ECO:0000259" key="9">
    <source>
        <dbReference type="Pfam" id="PF07685"/>
    </source>
</evidence>
<keyword evidence="3 7" id="KW-0547">Nucleotide-binding</keyword>
<keyword evidence="4 7" id="KW-0067">ATP-binding</keyword>
<organism evidence="10 11">
    <name type="scientific">Desulfuribacillus stibiiarsenatis</name>
    <dbReference type="NCBI Taxonomy" id="1390249"/>
    <lineage>
        <taxon>Bacteria</taxon>
        <taxon>Bacillati</taxon>
        <taxon>Bacillota</taxon>
        <taxon>Desulfuribacillia</taxon>
        <taxon>Desulfuribacillales</taxon>
        <taxon>Desulfuribacillaceae</taxon>
        <taxon>Desulfuribacillus</taxon>
    </lineage>
</organism>
<dbReference type="CDD" id="cd03130">
    <property type="entry name" value="GATase1_CobB"/>
    <property type="match status" value="1"/>
</dbReference>
<comment type="domain">
    <text evidence="7">Comprises of two domains. The C-terminal domain contains the binding site for glutamine and catalyzes the hydrolysis of this substrate to glutamate and ammonia. The N-terminal domain is anticipated to bind ATP and cobyrinate and catalyzes the ultimate synthesis of the diamide product. The ammonia produced via the glutaminase domain is probably translocated to the adjacent domain via a molecular tunnel, where it reacts with an activated intermediate.</text>
</comment>
<comment type="miscellaneous">
    <text evidence="7">The a and c carboxylates of cobyrinate are activated for nucleophilic attack via formation of a phosphorylated intermediate by ATP. CbiA catalyzes first the amidation of the c-carboxylate, and then that of the a-carboxylate.</text>
</comment>
<dbReference type="AlphaFoldDB" id="A0A1E5L3Q0"/>
<evidence type="ECO:0000256" key="5">
    <source>
        <dbReference type="ARBA" id="ARBA00022842"/>
    </source>
</evidence>
<dbReference type="Pfam" id="PF02572">
    <property type="entry name" value="CobA_CobO_BtuR"/>
    <property type="match status" value="1"/>
</dbReference>
<evidence type="ECO:0000256" key="3">
    <source>
        <dbReference type="ARBA" id="ARBA00022741"/>
    </source>
</evidence>
<name>A0A1E5L3Q0_9FIRM</name>
<dbReference type="GO" id="GO:0009236">
    <property type="term" value="P:cobalamin biosynthetic process"/>
    <property type="evidence" value="ECO:0007669"/>
    <property type="project" value="UniProtKB-UniRule"/>
</dbReference>